<reference evidence="2 3" key="1">
    <citation type="journal article" date="2012" name="PLoS Pathog.">
        <title>Diverse lifestyles and strategies of plant pathogenesis encoded in the genomes of eighteen Dothideomycetes fungi.</title>
        <authorList>
            <person name="Ohm R.A."/>
            <person name="Feau N."/>
            <person name="Henrissat B."/>
            <person name="Schoch C.L."/>
            <person name="Horwitz B.A."/>
            <person name="Barry K.W."/>
            <person name="Condon B.J."/>
            <person name="Copeland A.C."/>
            <person name="Dhillon B."/>
            <person name="Glaser F."/>
            <person name="Hesse C.N."/>
            <person name="Kosti I."/>
            <person name="LaButti K."/>
            <person name="Lindquist E.A."/>
            <person name="Lucas S."/>
            <person name="Salamov A.A."/>
            <person name="Bradshaw R.E."/>
            <person name="Ciuffetti L."/>
            <person name="Hamelin R.C."/>
            <person name="Kema G.H.J."/>
            <person name="Lawrence C."/>
            <person name="Scott J.A."/>
            <person name="Spatafora J.W."/>
            <person name="Turgeon B.G."/>
            <person name="de Wit P.J.G.M."/>
            <person name="Zhong S."/>
            <person name="Goodwin S.B."/>
            <person name="Grigoriev I.V."/>
        </authorList>
    </citation>
    <scope>NUCLEOTIDE SEQUENCE [LARGE SCALE GENOMIC DNA]</scope>
    <source>
        <strain evidence="2 3">SO2202</strain>
    </source>
</reference>
<evidence type="ECO:0000256" key="1">
    <source>
        <dbReference type="SAM" id="MobiDB-lite"/>
    </source>
</evidence>
<organism evidence="2 3">
    <name type="scientific">Sphaerulina musiva (strain SO2202)</name>
    <name type="common">Poplar stem canker fungus</name>
    <name type="synonym">Septoria musiva</name>
    <dbReference type="NCBI Taxonomy" id="692275"/>
    <lineage>
        <taxon>Eukaryota</taxon>
        <taxon>Fungi</taxon>
        <taxon>Dikarya</taxon>
        <taxon>Ascomycota</taxon>
        <taxon>Pezizomycotina</taxon>
        <taxon>Dothideomycetes</taxon>
        <taxon>Dothideomycetidae</taxon>
        <taxon>Mycosphaerellales</taxon>
        <taxon>Mycosphaerellaceae</taxon>
        <taxon>Sphaerulina</taxon>
    </lineage>
</organism>
<proteinExistence type="predicted"/>
<feature type="compositionally biased region" description="Polar residues" evidence="1">
    <location>
        <begin position="15"/>
        <end position="29"/>
    </location>
</feature>
<evidence type="ECO:0000313" key="2">
    <source>
        <dbReference type="EMBL" id="EMF15040.1"/>
    </source>
</evidence>
<sequence length="338" mass="38636">MTPDRTRRRDWVLSQLAQSPTSENPSPGTSDEEENERRVSLSVLEAWRLSLTKTRADQGDKLEDRLRTYLLTYLHLLRQEIAISTTTASATFSYQRALINRMRDSQFAESAAYDAATYKPTFVHDVLMLPGTLAQLVGKVGYPPVSASSEDLLPKMTPALLHGVHAHINLESMQPVLVTARPEDYVQGMIVFGLRKHARDAVRRHYHPFAHRHRVQVEFEVCVSTNPRDRSSAAHLWHIERRAITAYAWVINALDECELATKNESCPNWQLEDYLAGRLSVREPMRVEPSGKGDEADDGYIGRDIVEYESEPEEVVRELRYSDPANIHDQRTPYEIVW</sequence>
<name>M3DAC0_SPHMS</name>
<feature type="region of interest" description="Disordered" evidence="1">
    <location>
        <begin position="1"/>
        <end position="37"/>
    </location>
</feature>
<keyword evidence="3" id="KW-1185">Reference proteome</keyword>
<accession>M3DAC0</accession>
<dbReference type="OrthoDB" id="1044435at2759"/>
<feature type="compositionally biased region" description="Basic and acidic residues" evidence="1">
    <location>
        <begin position="1"/>
        <end position="11"/>
    </location>
</feature>
<dbReference type="AlphaFoldDB" id="M3DAC0"/>
<evidence type="ECO:0000313" key="3">
    <source>
        <dbReference type="Proteomes" id="UP000016931"/>
    </source>
</evidence>
<dbReference type="OMA" id="KAHDYVQ"/>
<dbReference type="HOGENOM" id="CLU_821754_0_0_1"/>
<protein>
    <submittedName>
        <fullName evidence="2">Uncharacterized protein</fullName>
    </submittedName>
</protein>
<dbReference type="RefSeq" id="XP_016763161.1">
    <property type="nucleotide sequence ID" value="XM_016900573.1"/>
</dbReference>
<dbReference type="GeneID" id="27897710"/>
<dbReference type="EMBL" id="KB456261">
    <property type="protein sequence ID" value="EMF15040.1"/>
    <property type="molecule type" value="Genomic_DNA"/>
</dbReference>
<gene>
    <name evidence="2" type="ORF">SEPMUDRAFT_105351</name>
</gene>
<dbReference type="eggNOG" id="ENOG502RG5D">
    <property type="taxonomic scope" value="Eukaryota"/>
</dbReference>
<dbReference type="Proteomes" id="UP000016931">
    <property type="component" value="Unassembled WGS sequence"/>
</dbReference>